<name>A0A927FC60_9BACT</name>
<dbReference type="AlphaFoldDB" id="A0A927FC60"/>
<sequence length="134" mass="14181">MKLKKILSIALAQVAACGAVFAATDEAAELTTSVSVKTDAYVLETVAPKYPSEMLQRGKQGQTLLMLRVDASGEVSDVKVLASSNQLFSEAAIKSVKNWYFQPGTVDGVAIPQTVTVPVSFEIEGMESPSIASL</sequence>
<dbReference type="GO" id="GO:0015031">
    <property type="term" value="P:protein transport"/>
    <property type="evidence" value="ECO:0007669"/>
    <property type="project" value="UniProtKB-KW"/>
</dbReference>
<keyword evidence="8" id="KW-1133">Transmembrane helix</keyword>
<keyword evidence="4" id="KW-1003">Cell membrane</keyword>
<dbReference type="Pfam" id="PF03544">
    <property type="entry name" value="TonB_C"/>
    <property type="match status" value="1"/>
</dbReference>
<evidence type="ECO:0000256" key="4">
    <source>
        <dbReference type="ARBA" id="ARBA00022475"/>
    </source>
</evidence>
<evidence type="ECO:0000256" key="7">
    <source>
        <dbReference type="ARBA" id="ARBA00022927"/>
    </source>
</evidence>
<evidence type="ECO:0000256" key="9">
    <source>
        <dbReference type="ARBA" id="ARBA00023136"/>
    </source>
</evidence>
<dbReference type="SUPFAM" id="SSF74653">
    <property type="entry name" value="TolA/TonB C-terminal domain"/>
    <property type="match status" value="1"/>
</dbReference>
<gene>
    <name evidence="12" type="ORF">IEN85_23185</name>
</gene>
<dbReference type="EMBL" id="JACYFG010000061">
    <property type="protein sequence ID" value="MBD5782423.1"/>
    <property type="molecule type" value="Genomic_DNA"/>
</dbReference>
<keyword evidence="5" id="KW-0997">Cell inner membrane</keyword>
<keyword evidence="10" id="KW-0732">Signal</keyword>
<evidence type="ECO:0000256" key="5">
    <source>
        <dbReference type="ARBA" id="ARBA00022519"/>
    </source>
</evidence>
<proteinExistence type="inferred from homology"/>
<dbReference type="InterPro" id="IPR051045">
    <property type="entry name" value="TonB-dependent_transducer"/>
</dbReference>
<evidence type="ECO:0000256" key="8">
    <source>
        <dbReference type="ARBA" id="ARBA00022989"/>
    </source>
</evidence>
<dbReference type="PANTHER" id="PTHR33446">
    <property type="entry name" value="PROTEIN TONB-RELATED"/>
    <property type="match status" value="1"/>
</dbReference>
<dbReference type="GO" id="GO:0005886">
    <property type="term" value="C:plasma membrane"/>
    <property type="evidence" value="ECO:0007669"/>
    <property type="project" value="UniProtKB-SubCell"/>
</dbReference>
<dbReference type="GO" id="GO:0055085">
    <property type="term" value="P:transmembrane transport"/>
    <property type="evidence" value="ECO:0007669"/>
    <property type="project" value="InterPro"/>
</dbReference>
<dbReference type="InterPro" id="IPR006260">
    <property type="entry name" value="TonB/TolA_C"/>
</dbReference>
<keyword evidence="7" id="KW-0653">Protein transport</keyword>
<protein>
    <submittedName>
        <fullName evidence="12">Energy transducer TonB</fullName>
    </submittedName>
</protein>
<evidence type="ECO:0000256" key="3">
    <source>
        <dbReference type="ARBA" id="ARBA00022448"/>
    </source>
</evidence>
<dbReference type="RefSeq" id="WP_191619505.1">
    <property type="nucleotide sequence ID" value="NZ_JACYFG010000061.1"/>
</dbReference>
<comment type="subcellular location">
    <subcellularLocation>
        <location evidence="1">Cell inner membrane</location>
        <topology evidence="1">Single-pass membrane protein</topology>
        <orientation evidence="1">Periplasmic side</orientation>
    </subcellularLocation>
</comment>
<feature type="domain" description="TonB C-terminal" evidence="11">
    <location>
        <begin position="35"/>
        <end position="130"/>
    </location>
</feature>
<evidence type="ECO:0000256" key="6">
    <source>
        <dbReference type="ARBA" id="ARBA00022692"/>
    </source>
</evidence>
<keyword evidence="9" id="KW-0472">Membrane</keyword>
<evidence type="ECO:0000313" key="13">
    <source>
        <dbReference type="Proteomes" id="UP000622317"/>
    </source>
</evidence>
<keyword evidence="6" id="KW-0812">Transmembrane</keyword>
<organism evidence="12 13">
    <name type="scientific">Pelagicoccus enzymogenes</name>
    <dbReference type="NCBI Taxonomy" id="2773457"/>
    <lineage>
        <taxon>Bacteria</taxon>
        <taxon>Pseudomonadati</taxon>
        <taxon>Verrucomicrobiota</taxon>
        <taxon>Opitutia</taxon>
        <taxon>Puniceicoccales</taxon>
        <taxon>Pelagicoccaceae</taxon>
        <taxon>Pelagicoccus</taxon>
    </lineage>
</organism>
<accession>A0A927FC60</accession>
<evidence type="ECO:0000256" key="2">
    <source>
        <dbReference type="ARBA" id="ARBA00006555"/>
    </source>
</evidence>
<dbReference type="InterPro" id="IPR037682">
    <property type="entry name" value="TonB_C"/>
</dbReference>
<dbReference type="Gene3D" id="3.30.1150.10">
    <property type="match status" value="1"/>
</dbReference>
<comment type="caution">
    <text evidence="12">The sequence shown here is derived from an EMBL/GenBank/DDBJ whole genome shotgun (WGS) entry which is preliminary data.</text>
</comment>
<feature type="signal peptide" evidence="10">
    <location>
        <begin position="1"/>
        <end position="22"/>
    </location>
</feature>
<dbReference type="PROSITE" id="PS52015">
    <property type="entry name" value="TONB_CTD"/>
    <property type="match status" value="1"/>
</dbReference>
<evidence type="ECO:0000259" key="11">
    <source>
        <dbReference type="PROSITE" id="PS52015"/>
    </source>
</evidence>
<evidence type="ECO:0000256" key="1">
    <source>
        <dbReference type="ARBA" id="ARBA00004383"/>
    </source>
</evidence>
<reference evidence="12" key="1">
    <citation type="submission" date="2020-09" db="EMBL/GenBank/DDBJ databases">
        <title>Pelagicoccus enzymogenes sp. nov. with an EPS production, isolated from marine sediment.</title>
        <authorList>
            <person name="Feng X."/>
        </authorList>
    </citation>
    <scope>NUCLEOTIDE SEQUENCE</scope>
    <source>
        <strain evidence="12">NFK12</strain>
    </source>
</reference>
<evidence type="ECO:0000256" key="10">
    <source>
        <dbReference type="SAM" id="SignalP"/>
    </source>
</evidence>
<evidence type="ECO:0000313" key="12">
    <source>
        <dbReference type="EMBL" id="MBD5782423.1"/>
    </source>
</evidence>
<dbReference type="Proteomes" id="UP000622317">
    <property type="component" value="Unassembled WGS sequence"/>
</dbReference>
<dbReference type="NCBIfam" id="TIGR01352">
    <property type="entry name" value="tonB_Cterm"/>
    <property type="match status" value="1"/>
</dbReference>
<feature type="chain" id="PRO_5037898120" evidence="10">
    <location>
        <begin position="23"/>
        <end position="134"/>
    </location>
</feature>
<comment type="similarity">
    <text evidence="2">Belongs to the TonB family.</text>
</comment>
<keyword evidence="3" id="KW-0813">Transport</keyword>
<keyword evidence="13" id="KW-1185">Reference proteome</keyword>